<evidence type="ECO:0000313" key="2">
    <source>
        <dbReference type="EMBL" id="TNN22816.1"/>
    </source>
</evidence>
<dbReference type="AlphaFoldDB" id="A0A4Z2E1R8"/>
<proteinExistence type="predicted"/>
<dbReference type="Proteomes" id="UP000314294">
    <property type="component" value="Unassembled WGS sequence"/>
</dbReference>
<gene>
    <name evidence="2" type="ORF">EYF80_067068</name>
</gene>
<evidence type="ECO:0000256" key="1">
    <source>
        <dbReference type="SAM" id="MobiDB-lite"/>
    </source>
</evidence>
<reference evidence="2 3" key="1">
    <citation type="submission" date="2019-03" db="EMBL/GenBank/DDBJ databases">
        <title>First draft genome of Liparis tanakae, snailfish: a comprehensive survey of snailfish specific genes.</title>
        <authorList>
            <person name="Kim W."/>
            <person name="Song I."/>
            <person name="Jeong J.-H."/>
            <person name="Kim D."/>
            <person name="Kim S."/>
            <person name="Ryu S."/>
            <person name="Song J.Y."/>
            <person name="Lee S.K."/>
        </authorList>
    </citation>
    <scope>NUCLEOTIDE SEQUENCE [LARGE SCALE GENOMIC DNA]</scope>
    <source>
        <tissue evidence="2">Muscle</tissue>
    </source>
</reference>
<feature type="region of interest" description="Disordered" evidence="1">
    <location>
        <begin position="38"/>
        <end position="104"/>
    </location>
</feature>
<name>A0A4Z2E1R8_9TELE</name>
<evidence type="ECO:0000313" key="3">
    <source>
        <dbReference type="Proteomes" id="UP000314294"/>
    </source>
</evidence>
<keyword evidence="3" id="KW-1185">Reference proteome</keyword>
<feature type="compositionally biased region" description="Low complexity" evidence="1">
    <location>
        <begin position="81"/>
        <end position="98"/>
    </location>
</feature>
<protein>
    <submittedName>
        <fullName evidence="2">Uncharacterized protein</fullName>
    </submittedName>
</protein>
<dbReference type="EMBL" id="SRLO01020896">
    <property type="protein sequence ID" value="TNN22816.1"/>
    <property type="molecule type" value="Genomic_DNA"/>
</dbReference>
<sequence>MGGLFARRYNFMNVGGGGNNFSSPRHKERSVMASFVLDGRPAPGRGGRDARGGSGFAPRGVLQLIAPQGPETARKRPQVPSPGSTRPRRTTSTEPASTKTYTLA</sequence>
<accession>A0A4Z2E1R8</accession>
<organism evidence="2 3">
    <name type="scientific">Liparis tanakae</name>
    <name type="common">Tanaka's snailfish</name>
    <dbReference type="NCBI Taxonomy" id="230148"/>
    <lineage>
        <taxon>Eukaryota</taxon>
        <taxon>Metazoa</taxon>
        <taxon>Chordata</taxon>
        <taxon>Craniata</taxon>
        <taxon>Vertebrata</taxon>
        <taxon>Euteleostomi</taxon>
        <taxon>Actinopterygii</taxon>
        <taxon>Neopterygii</taxon>
        <taxon>Teleostei</taxon>
        <taxon>Neoteleostei</taxon>
        <taxon>Acanthomorphata</taxon>
        <taxon>Eupercaria</taxon>
        <taxon>Perciformes</taxon>
        <taxon>Cottioidei</taxon>
        <taxon>Cottales</taxon>
        <taxon>Liparidae</taxon>
        <taxon>Liparis</taxon>
    </lineage>
</organism>
<comment type="caution">
    <text evidence="2">The sequence shown here is derived from an EMBL/GenBank/DDBJ whole genome shotgun (WGS) entry which is preliminary data.</text>
</comment>